<proteinExistence type="inferred from homology"/>
<keyword evidence="3 7" id="KW-0812">Transmembrane</keyword>
<evidence type="ECO:0000256" key="6">
    <source>
        <dbReference type="RuleBase" id="RU362091"/>
    </source>
</evidence>
<reference evidence="8 9" key="1">
    <citation type="submission" date="2019-03" db="EMBL/GenBank/DDBJ databases">
        <title>Genomic Encyclopedia of Archaeal and Bacterial Type Strains, Phase II (KMG-II): from individual species to whole genera.</title>
        <authorList>
            <person name="Goeker M."/>
        </authorList>
    </citation>
    <scope>NUCLEOTIDE SEQUENCE [LARGE SCALE GENOMIC DNA]</scope>
    <source>
        <strain evidence="8 9">DSM 18435</strain>
    </source>
</reference>
<accession>A0A4R6TPM8</accession>
<dbReference type="GO" id="GO:0005412">
    <property type="term" value="F:D-glucose:sodium symporter activity"/>
    <property type="evidence" value="ECO:0007669"/>
    <property type="project" value="TreeGrafter"/>
</dbReference>
<evidence type="ECO:0000256" key="3">
    <source>
        <dbReference type="ARBA" id="ARBA00022692"/>
    </source>
</evidence>
<evidence type="ECO:0000313" key="8">
    <source>
        <dbReference type="EMBL" id="TDQ33255.1"/>
    </source>
</evidence>
<feature type="transmembrane region" description="Helical" evidence="7">
    <location>
        <begin position="190"/>
        <end position="210"/>
    </location>
</feature>
<organism evidence="8 9">
    <name type="scientific">Zeaxanthinibacter enoshimensis</name>
    <dbReference type="NCBI Taxonomy" id="392009"/>
    <lineage>
        <taxon>Bacteria</taxon>
        <taxon>Pseudomonadati</taxon>
        <taxon>Bacteroidota</taxon>
        <taxon>Flavobacteriia</taxon>
        <taxon>Flavobacteriales</taxon>
        <taxon>Flavobacteriaceae</taxon>
        <taxon>Zeaxanthinibacter</taxon>
    </lineage>
</organism>
<dbReference type="InterPro" id="IPR001734">
    <property type="entry name" value="Na/solute_symporter"/>
</dbReference>
<dbReference type="RefSeq" id="WP_133643257.1">
    <property type="nucleotide sequence ID" value="NZ_SNYI01000001.1"/>
</dbReference>
<evidence type="ECO:0000256" key="5">
    <source>
        <dbReference type="ARBA" id="ARBA00023136"/>
    </source>
</evidence>
<evidence type="ECO:0000256" key="4">
    <source>
        <dbReference type="ARBA" id="ARBA00022989"/>
    </source>
</evidence>
<dbReference type="CDD" id="cd10328">
    <property type="entry name" value="SLC5sbd_YidK"/>
    <property type="match status" value="1"/>
</dbReference>
<feature type="transmembrane region" description="Helical" evidence="7">
    <location>
        <begin position="238"/>
        <end position="258"/>
    </location>
</feature>
<comment type="similarity">
    <text evidence="2 6">Belongs to the sodium:solute symporter (SSF) (TC 2.A.21) family.</text>
</comment>
<dbReference type="PANTHER" id="PTHR11819">
    <property type="entry name" value="SOLUTE CARRIER FAMILY 5"/>
    <property type="match status" value="1"/>
</dbReference>
<dbReference type="EMBL" id="SNYI01000001">
    <property type="protein sequence ID" value="TDQ33255.1"/>
    <property type="molecule type" value="Genomic_DNA"/>
</dbReference>
<evidence type="ECO:0000256" key="2">
    <source>
        <dbReference type="ARBA" id="ARBA00006434"/>
    </source>
</evidence>
<dbReference type="Pfam" id="PF00474">
    <property type="entry name" value="SSF"/>
    <property type="match status" value="1"/>
</dbReference>
<feature type="transmembrane region" description="Helical" evidence="7">
    <location>
        <begin position="432"/>
        <end position="452"/>
    </location>
</feature>
<feature type="transmembrane region" description="Helical" evidence="7">
    <location>
        <begin position="6"/>
        <end position="21"/>
    </location>
</feature>
<sequence>MIGIISFIGFTLLVAIIAYYATRKTDESSSDGYFLGGRSLTAGVIAGSLLLTNLSTEQIVGLNGNAYSEGILVMAWETLAAIAIVITAVFLLPRYLKSGLTTVPQFLRDRYDVSTKTLTSALFLTGYVVVLLPIILYSGSLAISTMFDVPTLLGVSSKTALVICVWGIGIIGMIYAVFGGLKAVAVSDSINAIGLLIGGLLIPIFGLVAIGDGNLFQGLDVLYDSNPEKFDSIGGPTASVPFATIFTGMMLVQLFYWGTNQQIIQRALGAKNLKEGQKGLLLAAFIKVLGPIIVVLPGIIAWHMFEGQLPKADQAYPALVNAVLPTYLVGFFAAVLFGAILSSFNSVLNSSVTLFGIDIYKQHINQDATESTVVKYGKIFGIILAFAAMFIAPLIANAESLFEYLQEVNGIYSIPILTIIVVGYLTKRVPAIAAKIGILSGSLLYILSQFFLKPYFIDNAMAEAKAAGITDAAELAQVEAAAYPHFLHVMAILFVLNVALMLIIGKIWPRKDDYTQEYTKQVDIQPYRHVKAVGLGIVILVVGIYIYFAN</sequence>
<feature type="transmembrane region" description="Helical" evidence="7">
    <location>
        <begin position="71"/>
        <end position="96"/>
    </location>
</feature>
<feature type="transmembrane region" description="Helical" evidence="7">
    <location>
        <begin position="117"/>
        <end position="139"/>
    </location>
</feature>
<dbReference type="NCBIfam" id="NF007790">
    <property type="entry name" value="PRK10484.1"/>
    <property type="match status" value="1"/>
</dbReference>
<comment type="caution">
    <text evidence="8">The sequence shown here is derived from an EMBL/GenBank/DDBJ whole genome shotgun (WGS) entry which is preliminary data.</text>
</comment>
<feature type="transmembrane region" description="Helical" evidence="7">
    <location>
        <begin position="379"/>
        <end position="396"/>
    </location>
</feature>
<feature type="transmembrane region" description="Helical" evidence="7">
    <location>
        <begin position="408"/>
        <end position="425"/>
    </location>
</feature>
<protein>
    <submittedName>
        <fullName evidence="8">SSS family solute:Na+ symporter</fullName>
    </submittedName>
</protein>
<dbReference type="InterPro" id="IPR038377">
    <property type="entry name" value="Na/Glc_symporter_sf"/>
</dbReference>
<evidence type="ECO:0000313" key="9">
    <source>
        <dbReference type="Proteomes" id="UP000295468"/>
    </source>
</evidence>
<dbReference type="Gene3D" id="1.20.1730.10">
    <property type="entry name" value="Sodium/glucose cotransporter"/>
    <property type="match status" value="1"/>
</dbReference>
<dbReference type="OrthoDB" id="9814523at2"/>
<dbReference type="AlphaFoldDB" id="A0A4R6TPM8"/>
<evidence type="ECO:0000256" key="1">
    <source>
        <dbReference type="ARBA" id="ARBA00004141"/>
    </source>
</evidence>
<evidence type="ECO:0000256" key="7">
    <source>
        <dbReference type="SAM" id="Phobius"/>
    </source>
</evidence>
<feature type="transmembrane region" description="Helical" evidence="7">
    <location>
        <begin position="486"/>
        <end position="508"/>
    </location>
</feature>
<feature type="transmembrane region" description="Helical" evidence="7">
    <location>
        <begin position="33"/>
        <end position="51"/>
    </location>
</feature>
<dbReference type="Proteomes" id="UP000295468">
    <property type="component" value="Unassembled WGS sequence"/>
</dbReference>
<name>A0A4R6TPM8_9FLAO</name>
<comment type="subcellular location">
    <subcellularLocation>
        <location evidence="1">Membrane</location>
        <topology evidence="1">Multi-pass membrane protein</topology>
    </subcellularLocation>
</comment>
<dbReference type="GO" id="GO:0005886">
    <property type="term" value="C:plasma membrane"/>
    <property type="evidence" value="ECO:0007669"/>
    <property type="project" value="TreeGrafter"/>
</dbReference>
<dbReference type="PANTHER" id="PTHR11819:SF195">
    <property type="entry name" value="SODIUM_GLUCOSE COTRANSPORTER 4"/>
    <property type="match status" value="1"/>
</dbReference>
<dbReference type="PROSITE" id="PS50283">
    <property type="entry name" value="NA_SOLUT_SYMP_3"/>
    <property type="match status" value="1"/>
</dbReference>
<keyword evidence="9" id="KW-1185">Reference proteome</keyword>
<keyword evidence="5 7" id="KW-0472">Membrane</keyword>
<keyword evidence="4 7" id="KW-1133">Transmembrane helix</keyword>
<dbReference type="NCBIfam" id="TIGR00813">
    <property type="entry name" value="sss"/>
    <property type="match status" value="1"/>
</dbReference>
<gene>
    <name evidence="8" type="ORF">CLV82_1093</name>
</gene>
<feature type="transmembrane region" description="Helical" evidence="7">
    <location>
        <begin position="529"/>
        <end position="548"/>
    </location>
</feature>
<feature type="transmembrane region" description="Helical" evidence="7">
    <location>
        <begin position="279"/>
        <end position="302"/>
    </location>
</feature>
<feature type="transmembrane region" description="Helical" evidence="7">
    <location>
        <begin position="159"/>
        <end position="178"/>
    </location>
</feature>
<feature type="transmembrane region" description="Helical" evidence="7">
    <location>
        <begin position="322"/>
        <end position="341"/>
    </location>
</feature>